<accession>A0A7Y9WFM0</accession>
<protein>
    <submittedName>
        <fullName evidence="1">Uncharacterized protein</fullName>
    </submittedName>
</protein>
<gene>
    <name evidence="1" type="ORF">GGD41_007205</name>
</gene>
<name>A0A7Y9WFM0_9BURK</name>
<comment type="caution">
    <text evidence="1">The sequence shown here is derived from an EMBL/GenBank/DDBJ whole genome shotgun (WGS) entry which is preliminary data.</text>
</comment>
<dbReference type="Proteomes" id="UP000572540">
    <property type="component" value="Unassembled WGS sequence"/>
</dbReference>
<dbReference type="EMBL" id="JACCAU010000001">
    <property type="protein sequence ID" value="NYH19977.1"/>
    <property type="molecule type" value="Genomic_DNA"/>
</dbReference>
<proteinExistence type="predicted"/>
<reference evidence="1 2" key="1">
    <citation type="submission" date="2020-07" db="EMBL/GenBank/DDBJ databases">
        <title>Exploring microbial biodiversity for novel pathways involved in the catabolism of aromatic compounds derived from lignin.</title>
        <authorList>
            <person name="Elkins J."/>
        </authorList>
    </citation>
    <scope>NUCLEOTIDE SEQUENCE [LARGE SCALE GENOMIC DNA]</scope>
    <source>
        <strain evidence="1 2">H2C3B</strain>
    </source>
</reference>
<organism evidence="1 2">
    <name type="scientific">Paraburkholderia bryophila</name>
    <dbReference type="NCBI Taxonomy" id="420952"/>
    <lineage>
        <taxon>Bacteria</taxon>
        <taxon>Pseudomonadati</taxon>
        <taxon>Pseudomonadota</taxon>
        <taxon>Betaproteobacteria</taxon>
        <taxon>Burkholderiales</taxon>
        <taxon>Burkholderiaceae</taxon>
        <taxon>Paraburkholderia</taxon>
    </lineage>
</organism>
<dbReference type="RefSeq" id="WP_179704531.1">
    <property type="nucleotide sequence ID" value="NZ_JACCAU010000001.1"/>
</dbReference>
<dbReference type="AlphaFoldDB" id="A0A7Y9WFM0"/>
<evidence type="ECO:0000313" key="2">
    <source>
        <dbReference type="Proteomes" id="UP000572540"/>
    </source>
</evidence>
<evidence type="ECO:0000313" key="1">
    <source>
        <dbReference type="EMBL" id="NYH19977.1"/>
    </source>
</evidence>
<sequence>MNGLPGLRSGFATRFMIDVRRADCMPGMRLIWIMKGATDTSILFTRTAIELLKAAPDLKRTLDRVRRESDPDFRPFPAHFWLEQAQQKGALHRLYWPSTVRTSTGAGRLCRYM</sequence>